<accession>A0A226EJ50</accession>
<dbReference type="PANTHER" id="PTHR10174">
    <property type="entry name" value="ALPHA-TOCOPHEROL TRANSFER PROTEIN-RELATED"/>
    <property type="match status" value="1"/>
</dbReference>
<dbReference type="AlphaFoldDB" id="A0A226EJ50"/>
<dbReference type="PANTHER" id="PTHR10174:SF130">
    <property type="entry name" value="ALPHA-TOCOPHEROL TRANSFER PROTEIN-LIKE"/>
    <property type="match status" value="1"/>
</dbReference>
<dbReference type="Gene3D" id="3.40.525.10">
    <property type="entry name" value="CRAL-TRIO lipid binding domain"/>
    <property type="match status" value="1"/>
</dbReference>
<dbReference type="GO" id="GO:0016020">
    <property type="term" value="C:membrane"/>
    <property type="evidence" value="ECO:0007669"/>
    <property type="project" value="TreeGrafter"/>
</dbReference>
<dbReference type="EMBL" id="LNIX01000003">
    <property type="protein sequence ID" value="OXA57320.1"/>
    <property type="molecule type" value="Genomic_DNA"/>
</dbReference>
<dbReference type="Pfam" id="PF00650">
    <property type="entry name" value="CRAL_TRIO"/>
    <property type="match status" value="1"/>
</dbReference>
<name>A0A226EJ50_FOLCA</name>
<dbReference type="InterPro" id="IPR036865">
    <property type="entry name" value="CRAL-TRIO_dom_sf"/>
</dbReference>
<comment type="caution">
    <text evidence="2">The sequence shown here is derived from an EMBL/GenBank/DDBJ whole genome shotgun (WGS) entry which is preliminary data.</text>
</comment>
<dbReference type="InterPro" id="IPR001251">
    <property type="entry name" value="CRAL-TRIO_dom"/>
</dbReference>
<dbReference type="PROSITE" id="PS50191">
    <property type="entry name" value="CRAL_TRIO"/>
    <property type="match status" value="1"/>
</dbReference>
<organism evidence="2 3">
    <name type="scientific">Folsomia candida</name>
    <name type="common">Springtail</name>
    <dbReference type="NCBI Taxonomy" id="158441"/>
    <lineage>
        <taxon>Eukaryota</taxon>
        <taxon>Metazoa</taxon>
        <taxon>Ecdysozoa</taxon>
        <taxon>Arthropoda</taxon>
        <taxon>Hexapoda</taxon>
        <taxon>Collembola</taxon>
        <taxon>Entomobryomorpha</taxon>
        <taxon>Isotomoidea</taxon>
        <taxon>Isotomidae</taxon>
        <taxon>Proisotominae</taxon>
        <taxon>Folsomia</taxon>
    </lineage>
</organism>
<protein>
    <submittedName>
        <fullName evidence="2">Alpha-tocopherol transfer protein</fullName>
    </submittedName>
</protein>
<gene>
    <name evidence="2" type="ORF">Fcan01_06463</name>
</gene>
<evidence type="ECO:0000313" key="3">
    <source>
        <dbReference type="Proteomes" id="UP000198287"/>
    </source>
</evidence>
<evidence type="ECO:0000313" key="2">
    <source>
        <dbReference type="EMBL" id="OXA57320.1"/>
    </source>
</evidence>
<proteinExistence type="predicted"/>
<dbReference type="GO" id="GO:1902936">
    <property type="term" value="F:phosphatidylinositol bisphosphate binding"/>
    <property type="evidence" value="ECO:0007669"/>
    <property type="project" value="TreeGrafter"/>
</dbReference>
<reference evidence="2 3" key="1">
    <citation type="submission" date="2015-12" db="EMBL/GenBank/DDBJ databases">
        <title>The genome of Folsomia candida.</title>
        <authorList>
            <person name="Faddeeva A."/>
            <person name="Derks M.F."/>
            <person name="Anvar Y."/>
            <person name="Smit S."/>
            <person name="Van Straalen N."/>
            <person name="Roelofs D."/>
        </authorList>
    </citation>
    <scope>NUCLEOTIDE SEQUENCE [LARGE SCALE GENOMIC DNA]</scope>
    <source>
        <strain evidence="2 3">VU population</strain>
        <tissue evidence="2">Whole body</tissue>
    </source>
</reference>
<dbReference type="OrthoDB" id="6432525at2759"/>
<sequence>MEICQSEKLLEFTTGEAECLRFIHKLMNDDEDLQHLIKFWTNELVLIMIRSFKLNPHKIFRVTKRLLHCCTKTFPDLFSLVDSTKLEPTLAKKMFQRVNMGECTQSPGIIVFRFNRWNPDEVSVDEAIAAGILYIYEASKDAYVQRNGGMFVMDADGIEFSHVRRASFDVIKKLNCLLNALPLKFVGCVVINCPPVVETLFNILKYALRARNRKLVSGLTK</sequence>
<feature type="domain" description="CRAL-TRIO" evidence="1">
    <location>
        <begin position="87"/>
        <end position="221"/>
    </location>
</feature>
<keyword evidence="3" id="KW-1185">Reference proteome</keyword>
<evidence type="ECO:0000259" key="1">
    <source>
        <dbReference type="PROSITE" id="PS50191"/>
    </source>
</evidence>
<dbReference type="Proteomes" id="UP000198287">
    <property type="component" value="Unassembled WGS sequence"/>
</dbReference>
<dbReference type="SUPFAM" id="SSF52087">
    <property type="entry name" value="CRAL/TRIO domain"/>
    <property type="match status" value="1"/>
</dbReference>